<dbReference type="PANTHER" id="PTHR18945">
    <property type="entry name" value="NEUROTRANSMITTER GATED ION CHANNEL"/>
    <property type="match status" value="1"/>
</dbReference>
<dbReference type="GO" id="GO:0005230">
    <property type="term" value="F:extracellular ligand-gated monoatomic ion channel activity"/>
    <property type="evidence" value="ECO:0007669"/>
    <property type="project" value="InterPro"/>
</dbReference>
<sequence>MFTGACGISCGAPQLSGGCSAGMDLNTIAFCFLLTCLQLGCCRSECKSSAPETELDRLKRELFCGYENSIKPESRWGNTTLVHMYLLLRRFTLVSDNCERDIIILSFISMQVWEDERLTWDPLLYGNIRRFSINYSSIWTPQIGWITQDADNDRLYMGMIPCLLEWFGRVMCISWSSFHANCESDLTHWPYDSHICEALLAPWLLQSREVELLPMNSDMVLAGAYQPNTEWAVLNAGVGRRSEMFENATFDYTEVTLTLQRHSATYEATVVIPALVLFVLTLASPWIEAGCPTRLSLLCTLVVCHILYLEFLSLYFGHSGSSCPLILLQLQETLKNVSRCNDTSYEDLRHEVQAKK</sequence>
<comment type="caution">
    <text evidence="3">The sequence shown here is derived from an EMBL/GenBank/DDBJ whole genome shotgun (WGS) entry which is preliminary data.</text>
</comment>
<dbReference type="InterPro" id="IPR006202">
    <property type="entry name" value="Neur_chan_lig-bd"/>
</dbReference>
<gene>
    <name evidence="3" type="ORF">Cfor_08330</name>
</gene>
<keyword evidence="4" id="KW-1185">Reference proteome</keyword>
<dbReference type="Proteomes" id="UP000502823">
    <property type="component" value="Unassembled WGS sequence"/>
</dbReference>
<evidence type="ECO:0000313" key="3">
    <source>
        <dbReference type="EMBL" id="GFG39381.1"/>
    </source>
</evidence>
<feature type="domain" description="Neurotransmitter-gated ion-channel ligand-binding" evidence="2">
    <location>
        <begin position="56"/>
        <end position="262"/>
    </location>
</feature>
<name>A0A6L2Q3A5_COPFO</name>
<accession>A0A6L2Q3A5</accession>
<dbReference type="SUPFAM" id="SSF63712">
    <property type="entry name" value="Nicotinic receptor ligand binding domain-like"/>
    <property type="match status" value="1"/>
</dbReference>
<protein>
    <recommendedName>
        <fullName evidence="2">Neurotransmitter-gated ion-channel ligand-binding domain-containing protein</fullName>
    </recommendedName>
</protein>
<proteinExistence type="predicted"/>
<feature type="chain" id="PRO_5026892073" description="Neurotransmitter-gated ion-channel ligand-binding domain-containing protein" evidence="1">
    <location>
        <begin position="45"/>
        <end position="356"/>
    </location>
</feature>
<evidence type="ECO:0000256" key="1">
    <source>
        <dbReference type="SAM" id="SignalP"/>
    </source>
</evidence>
<dbReference type="InParanoid" id="A0A6L2Q3A5"/>
<dbReference type="EMBL" id="BLKM01000900">
    <property type="protein sequence ID" value="GFG39381.1"/>
    <property type="molecule type" value="Genomic_DNA"/>
</dbReference>
<dbReference type="AlphaFoldDB" id="A0A6L2Q3A5"/>
<dbReference type="GO" id="GO:0004888">
    <property type="term" value="F:transmembrane signaling receptor activity"/>
    <property type="evidence" value="ECO:0007669"/>
    <property type="project" value="InterPro"/>
</dbReference>
<evidence type="ECO:0000313" key="4">
    <source>
        <dbReference type="Proteomes" id="UP000502823"/>
    </source>
</evidence>
<evidence type="ECO:0000259" key="2">
    <source>
        <dbReference type="Pfam" id="PF02931"/>
    </source>
</evidence>
<dbReference type="GO" id="GO:0016020">
    <property type="term" value="C:membrane"/>
    <property type="evidence" value="ECO:0007669"/>
    <property type="project" value="InterPro"/>
</dbReference>
<dbReference type="OrthoDB" id="410315at2759"/>
<reference evidence="4" key="1">
    <citation type="submission" date="2020-01" db="EMBL/GenBank/DDBJ databases">
        <title>Draft genome sequence of the Termite Coptotermes fromosanus.</title>
        <authorList>
            <person name="Itakura S."/>
            <person name="Yosikawa Y."/>
            <person name="Umezawa K."/>
        </authorList>
    </citation>
    <scope>NUCLEOTIDE SEQUENCE [LARGE SCALE GENOMIC DNA]</scope>
</reference>
<organism evidence="3 4">
    <name type="scientific">Coptotermes formosanus</name>
    <name type="common">Formosan subterranean termite</name>
    <dbReference type="NCBI Taxonomy" id="36987"/>
    <lineage>
        <taxon>Eukaryota</taxon>
        <taxon>Metazoa</taxon>
        <taxon>Ecdysozoa</taxon>
        <taxon>Arthropoda</taxon>
        <taxon>Hexapoda</taxon>
        <taxon>Insecta</taxon>
        <taxon>Pterygota</taxon>
        <taxon>Neoptera</taxon>
        <taxon>Polyneoptera</taxon>
        <taxon>Dictyoptera</taxon>
        <taxon>Blattodea</taxon>
        <taxon>Blattoidea</taxon>
        <taxon>Termitoidae</taxon>
        <taxon>Rhinotermitidae</taxon>
        <taxon>Coptotermes</taxon>
    </lineage>
</organism>
<dbReference type="InterPro" id="IPR006201">
    <property type="entry name" value="Neur_channel"/>
</dbReference>
<keyword evidence="1" id="KW-0732">Signal</keyword>
<feature type="signal peptide" evidence="1">
    <location>
        <begin position="1"/>
        <end position="44"/>
    </location>
</feature>
<dbReference type="CDD" id="cd18989">
    <property type="entry name" value="LGIC_ECD_cation"/>
    <property type="match status" value="1"/>
</dbReference>
<dbReference type="Pfam" id="PF02931">
    <property type="entry name" value="Neur_chan_LBD"/>
    <property type="match status" value="1"/>
</dbReference>
<dbReference type="InterPro" id="IPR036734">
    <property type="entry name" value="Neur_chan_lig-bd_sf"/>
</dbReference>
<dbReference type="Gene3D" id="2.70.170.10">
    <property type="entry name" value="Neurotransmitter-gated ion-channel ligand-binding domain"/>
    <property type="match status" value="1"/>
</dbReference>